<evidence type="ECO:0000313" key="5">
    <source>
        <dbReference type="EMBL" id="KAG5286897.1"/>
    </source>
</evidence>
<name>A0AAV6HNB0_9TELE</name>
<dbReference type="InterPro" id="IPR026103">
    <property type="entry name" value="HARBI1_animal"/>
</dbReference>
<dbReference type="Proteomes" id="UP000823561">
    <property type="component" value="Chromosome 1"/>
</dbReference>
<dbReference type="PRINTS" id="PR02086">
    <property type="entry name" value="PUTNUCHARBI1"/>
</dbReference>
<dbReference type="InterPro" id="IPR027806">
    <property type="entry name" value="HARBI1_dom"/>
</dbReference>
<evidence type="ECO:0000256" key="2">
    <source>
        <dbReference type="ARBA" id="ARBA00022723"/>
    </source>
</evidence>
<dbReference type="GO" id="GO:0046872">
    <property type="term" value="F:metal ion binding"/>
    <property type="evidence" value="ECO:0007669"/>
    <property type="project" value="UniProtKB-KW"/>
</dbReference>
<comment type="cofactor">
    <cofactor evidence="1">
        <name>a divalent metal cation</name>
        <dbReference type="ChEBI" id="CHEBI:60240"/>
    </cofactor>
</comment>
<feature type="region of interest" description="Disordered" evidence="3">
    <location>
        <begin position="125"/>
        <end position="146"/>
    </location>
</feature>
<evidence type="ECO:0000256" key="1">
    <source>
        <dbReference type="ARBA" id="ARBA00001968"/>
    </source>
</evidence>
<accession>A0AAV6HNB0</accession>
<feature type="domain" description="DDE Tnp4" evidence="4">
    <location>
        <begin position="10"/>
        <end position="116"/>
    </location>
</feature>
<reference evidence="5 6" key="1">
    <citation type="submission" date="2020-10" db="EMBL/GenBank/DDBJ databases">
        <title>Chromosome-scale genome assembly of the Allis shad, Alosa alosa.</title>
        <authorList>
            <person name="Margot Z."/>
            <person name="Christophe K."/>
            <person name="Cabau C."/>
            <person name="Louis A."/>
            <person name="Berthelot C."/>
            <person name="Parey E."/>
            <person name="Roest Crollius H."/>
            <person name="Montfort J."/>
            <person name="Robinson-Rechavi M."/>
            <person name="Bucao C."/>
            <person name="Bouchez O."/>
            <person name="Gislard M."/>
            <person name="Lluch J."/>
            <person name="Milhes M."/>
            <person name="Lampietro C."/>
            <person name="Lopez Roques C."/>
            <person name="Donnadieu C."/>
            <person name="Braasch I."/>
            <person name="Desvignes T."/>
            <person name="Postlethwait J."/>
            <person name="Bobe J."/>
            <person name="Guiguen Y."/>
        </authorList>
    </citation>
    <scope>NUCLEOTIDE SEQUENCE [LARGE SCALE GENOMIC DNA]</scope>
    <source>
        <strain evidence="5">M-15738</strain>
        <tissue evidence="5">Blood</tissue>
    </source>
</reference>
<dbReference type="Pfam" id="PF13359">
    <property type="entry name" value="DDE_Tnp_4"/>
    <property type="match status" value="1"/>
</dbReference>
<sequence>MFQMHSVGEQAPYDEEDSFVNRKNFHSINTQVVCDATLRVIDLVAMWPGSTHDSFMLMNSVTGIKFTEGEMPDGWLIGDSGYPLRPWLMTPILHPATEAEQRYSRSQSGLMQMFSRITTASKAGVSNTRPAGQIRPASCPIPARDV</sequence>
<evidence type="ECO:0000313" key="6">
    <source>
        <dbReference type="Proteomes" id="UP000823561"/>
    </source>
</evidence>
<proteinExistence type="predicted"/>
<comment type="caution">
    <text evidence="5">The sequence shown here is derived from an EMBL/GenBank/DDBJ whole genome shotgun (WGS) entry which is preliminary data.</text>
</comment>
<keyword evidence="2" id="KW-0479">Metal-binding</keyword>
<keyword evidence="6" id="KW-1185">Reference proteome</keyword>
<evidence type="ECO:0000256" key="3">
    <source>
        <dbReference type="SAM" id="MobiDB-lite"/>
    </source>
</evidence>
<gene>
    <name evidence="5" type="ORF">AALO_G00020120</name>
</gene>
<dbReference type="EMBL" id="JADWDJ010000001">
    <property type="protein sequence ID" value="KAG5286897.1"/>
    <property type="molecule type" value="Genomic_DNA"/>
</dbReference>
<evidence type="ECO:0000259" key="4">
    <source>
        <dbReference type="Pfam" id="PF13359"/>
    </source>
</evidence>
<organism evidence="5 6">
    <name type="scientific">Alosa alosa</name>
    <name type="common">allis shad</name>
    <dbReference type="NCBI Taxonomy" id="278164"/>
    <lineage>
        <taxon>Eukaryota</taxon>
        <taxon>Metazoa</taxon>
        <taxon>Chordata</taxon>
        <taxon>Craniata</taxon>
        <taxon>Vertebrata</taxon>
        <taxon>Euteleostomi</taxon>
        <taxon>Actinopterygii</taxon>
        <taxon>Neopterygii</taxon>
        <taxon>Teleostei</taxon>
        <taxon>Clupei</taxon>
        <taxon>Clupeiformes</taxon>
        <taxon>Clupeoidei</taxon>
        <taxon>Clupeidae</taxon>
        <taxon>Alosa</taxon>
    </lineage>
</organism>
<dbReference type="AlphaFoldDB" id="A0AAV6HNB0"/>
<protein>
    <recommendedName>
        <fullName evidence="4">DDE Tnp4 domain-containing protein</fullName>
    </recommendedName>
</protein>